<dbReference type="EMBL" id="FPBP01000002">
    <property type="protein sequence ID" value="SFU43260.1"/>
    <property type="molecule type" value="Genomic_DNA"/>
</dbReference>
<evidence type="ECO:0000256" key="6">
    <source>
        <dbReference type="ARBA" id="ARBA00023136"/>
    </source>
</evidence>
<reference evidence="10" key="1">
    <citation type="submission" date="2016-10" db="EMBL/GenBank/DDBJ databases">
        <authorList>
            <person name="Varghese N."/>
            <person name="Submissions S."/>
        </authorList>
    </citation>
    <scope>NUCLEOTIDE SEQUENCE [LARGE SCALE GENOMIC DNA]</scope>
    <source>
        <strain evidence="10">CGMCC 1.6981</strain>
    </source>
</reference>
<evidence type="ECO:0000259" key="8">
    <source>
        <dbReference type="Pfam" id="PF02397"/>
    </source>
</evidence>
<feature type="transmembrane region" description="Helical" evidence="7">
    <location>
        <begin position="21"/>
        <end position="37"/>
    </location>
</feature>
<keyword evidence="5 7" id="KW-1133">Transmembrane helix</keyword>
<evidence type="ECO:0000256" key="5">
    <source>
        <dbReference type="ARBA" id="ARBA00022989"/>
    </source>
</evidence>
<sequence length="462" mass="52248">MAKNAKTLSGFGPYSHIAARTVDATAFLGGGFLAYLMRFGSLVDMVERYQWMMLSGTLLGLIVFSSCGIYRSWRGAVRVELVVRIAHAFVILAAMIFAYLYFSKTGARFSRIWLGLWLINSFVLSVGVRTLAYPILNRIRSQGRNRKDVMLVGDLESCRTALKHIRKQPSAGFDVVAVRLMDAAGCSTLEIKDCRAFDSEMDANVSTDEIWVCLPLSRGLAVEKVLRDLVHCIGNVRYLPDMQGLRLLNHDISTVAGLYLLDMSCSPMSGAARFIKALEDKILAGIALLVLSPLMLLIAIAVKLTSQGPVLYRQERTSWNGVPFQMLKFRTMPLNSESNGINWGNAMHKKTTRIGRWLRRSSLDELPQLINVLKGDMSLVGPRPERTVFVERFKHEIPGYMQKHMVHAGITGWAQVHGWRGDTDLKMRIEYDLWYIDNWSVWLDLKILFLTVWRGLFHPHAY</sequence>
<organism evidence="9 10">
    <name type="scientific">Halomonas korlensis</name>
    <dbReference type="NCBI Taxonomy" id="463301"/>
    <lineage>
        <taxon>Bacteria</taxon>
        <taxon>Pseudomonadati</taxon>
        <taxon>Pseudomonadota</taxon>
        <taxon>Gammaproteobacteria</taxon>
        <taxon>Oceanospirillales</taxon>
        <taxon>Halomonadaceae</taxon>
        <taxon>Halomonas</taxon>
    </lineage>
</organism>
<comment type="similarity">
    <text evidence="2">Belongs to the bacterial sugar transferase family.</text>
</comment>
<feature type="transmembrane region" description="Helical" evidence="7">
    <location>
        <begin position="114"/>
        <end position="136"/>
    </location>
</feature>
<dbReference type="PANTHER" id="PTHR30576:SF0">
    <property type="entry name" value="UNDECAPRENYL-PHOSPHATE N-ACETYLGALACTOSAMINYL 1-PHOSPHATE TRANSFERASE-RELATED"/>
    <property type="match status" value="1"/>
</dbReference>
<evidence type="ECO:0000256" key="4">
    <source>
        <dbReference type="ARBA" id="ARBA00022692"/>
    </source>
</evidence>
<dbReference type="Pfam" id="PF02397">
    <property type="entry name" value="Bac_transf"/>
    <property type="match status" value="1"/>
</dbReference>
<evidence type="ECO:0000256" key="1">
    <source>
        <dbReference type="ARBA" id="ARBA00004141"/>
    </source>
</evidence>
<dbReference type="InterPro" id="IPR017475">
    <property type="entry name" value="EPS_sugar_tfrase"/>
</dbReference>
<dbReference type="PANTHER" id="PTHR30576">
    <property type="entry name" value="COLANIC BIOSYNTHESIS UDP-GLUCOSE LIPID CARRIER TRANSFERASE"/>
    <property type="match status" value="1"/>
</dbReference>
<dbReference type="Proteomes" id="UP000198693">
    <property type="component" value="Unassembled WGS sequence"/>
</dbReference>
<gene>
    <name evidence="9" type="ORF">SAMN04487955_102238</name>
</gene>
<name>A0A1I7G467_9GAMM</name>
<protein>
    <submittedName>
        <fullName evidence="9">Putative colanic acid biosysnthesis UDP-glucose lipid carrier transferase</fullName>
    </submittedName>
</protein>
<dbReference type="GO" id="GO:0016020">
    <property type="term" value="C:membrane"/>
    <property type="evidence" value="ECO:0007669"/>
    <property type="project" value="UniProtKB-SubCell"/>
</dbReference>
<dbReference type="STRING" id="463301.SAMN04487955_102238"/>
<evidence type="ECO:0000313" key="10">
    <source>
        <dbReference type="Proteomes" id="UP000198693"/>
    </source>
</evidence>
<dbReference type="AlphaFoldDB" id="A0A1I7G467"/>
<accession>A0A1I7G467</accession>
<dbReference type="NCBIfam" id="TIGR03025">
    <property type="entry name" value="EPS_sugtrans"/>
    <property type="match status" value="1"/>
</dbReference>
<comment type="subcellular location">
    <subcellularLocation>
        <location evidence="1">Membrane</location>
        <topology evidence="1">Multi-pass membrane protein</topology>
    </subcellularLocation>
</comment>
<feature type="transmembrane region" description="Helical" evidence="7">
    <location>
        <begin position="282"/>
        <end position="302"/>
    </location>
</feature>
<dbReference type="InterPro" id="IPR017473">
    <property type="entry name" value="Undecaprenyl-P_gluc_Ptfrase"/>
</dbReference>
<dbReference type="InterPro" id="IPR003362">
    <property type="entry name" value="Bact_transf"/>
</dbReference>
<feature type="transmembrane region" description="Helical" evidence="7">
    <location>
        <begin position="81"/>
        <end position="102"/>
    </location>
</feature>
<evidence type="ECO:0000313" key="9">
    <source>
        <dbReference type="EMBL" id="SFU43260.1"/>
    </source>
</evidence>
<evidence type="ECO:0000256" key="3">
    <source>
        <dbReference type="ARBA" id="ARBA00022679"/>
    </source>
</evidence>
<feature type="transmembrane region" description="Helical" evidence="7">
    <location>
        <begin position="49"/>
        <end position="69"/>
    </location>
</feature>
<keyword evidence="4 7" id="KW-0812">Transmembrane</keyword>
<dbReference type="GO" id="GO:0016780">
    <property type="term" value="F:phosphotransferase activity, for other substituted phosphate groups"/>
    <property type="evidence" value="ECO:0007669"/>
    <property type="project" value="TreeGrafter"/>
</dbReference>
<dbReference type="RefSeq" id="WP_089793109.1">
    <property type="nucleotide sequence ID" value="NZ_FPBP01000002.1"/>
</dbReference>
<keyword evidence="10" id="KW-1185">Reference proteome</keyword>
<keyword evidence="3 9" id="KW-0808">Transferase</keyword>
<dbReference type="NCBIfam" id="TIGR03023">
    <property type="entry name" value="WcaJ_sugtrans"/>
    <property type="match status" value="1"/>
</dbReference>
<evidence type="ECO:0000256" key="7">
    <source>
        <dbReference type="SAM" id="Phobius"/>
    </source>
</evidence>
<keyword evidence="6 7" id="KW-0472">Membrane</keyword>
<dbReference type="OrthoDB" id="9808602at2"/>
<proteinExistence type="inferred from homology"/>
<dbReference type="Pfam" id="PF13727">
    <property type="entry name" value="CoA_binding_3"/>
    <property type="match status" value="1"/>
</dbReference>
<feature type="domain" description="Bacterial sugar transferase" evidence="8">
    <location>
        <begin position="276"/>
        <end position="454"/>
    </location>
</feature>
<evidence type="ECO:0000256" key="2">
    <source>
        <dbReference type="ARBA" id="ARBA00006464"/>
    </source>
</evidence>